<name>A0A1B0A1F2_GLOPL</name>
<dbReference type="VEuPathDB" id="VectorBase:GPAI031502"/>
<evidence type="ECO:0000313" key="2">
    <source>
        <dbReference type="Proteomes" id="UP000092445"/>
    </source>
</evidence>
<protein>
    <submittedName>
        <fullName evidence="1">Uncharacterized protein</fullName>
    </submittedName>
</protein>
<evidence type="ECO:0000313" key="1">
    <source>
        <dbReference type="EnsemblMetazoa" id="GPAI031502-PA"/>
    </source>
</evidence>
<keyword evidence="2" id="KW-1185">Reference proteome</keyword>
<reference evidence="2" key="1">
    <citation type="submission" date="2014-03" db="EMBL/GenBank/DDBJ databases">
        <authorList>
            <person name="Aksoy S."/>
            <person name="Warren W."/>
            <person name="Wilson R.K."/>
        </authorList>
    </citation>
    <scope>NUCLEOTIDE SEQUENCE [LARGE SCALE GENOMIC DNA]</scope>
    <source>
        <strain evidence="2">IAEA</strain>
    </source>
</reference>
<accession>A0A1B0A1F2</accession>
<organism evidence="1 2">
    <name type="scientific">Glossina pallidipes</name>
    <name type="common">Tsetse fly</name>
    <dbReference type="NCBI Taxonomy" id="7398"/>
    <lineage>
        <taxon>Eukaryota</taxon>
        <taxon>Metazoa</taxon>
        <taxon>Ecdysozoa</taxon>
        <taxon>Arthropoda</taxon>
        <taxon>Hexapoda</taxon>
        <taxon>Insecta</taxon>
        <taxon>Pterygota</taxon>
        <taxon>Neoptera</taxon>
        <taxon>Endopterygota</taxon>
        <taxon>Diptera</taxon>
        <taxon>Brachycera</taxon>
        <taxon>Muscomorpha</taxon>
        <taxon>Hippoboscoidea</taxon>
        <taxon>Glossinidae</taxon>
        <taxon>Glossina</taxon>
    </lineage>
</organism>
<dbReference type="EnsemblMetazoa" id="GPAI031502-RA">
    <property type="protein sequence ID" value="GPAI031502-PA"/>
    <property type="gene ID" value="GPAI031502"/>
</dbReference>
<proteinExistence type="predicted"/>
<dbReference type="Proteomes" id="UP000092445">
    <property type="component" value="Unassembled WGS sequence"/>
</dbReference>
<reference evidence="1" key="2">
    <citation type="submission" date="2020-05" db="UniProtKB">
        <authorList>
            <consortium name="EnsemblMetazoa"/>
        </authorList>
    </citation>
    <scope>IDENTIFICATION</scope>
    <source>
        <strain evidence="1">IAEA</strain>
    </source>
</reference>
<dbReference type="AlphaFoldDB" id="A0A1B0A1F2"/>
<sequence>MYLCSVPYGLLLMCSHVQESLIRISILVKVRMNLKIFQKFFTLNNITVSKFGRRYHELNIIKHMLRVKLLISIIVLHVAEACVESELNRRNEIRMHLHHKICENLINFNQSQCENLYASGFLILNWKLNVSQTFRSIEVKFQERESLDIPIILSGRLT</sequence>